<accession>A0A177CLF7</accession>
<proteinExistence type="predicted"/>
<dbReference type="InterPro" id="IPR010730">
    <property type="entry name" value="HET"/>
</dbReference>
<evidence type="ECO:0000259" key="1">
    <source>
        <dbReference type="Pfam" id="PF06985"/>
    </source>
</evidence>
<keyword evidence="3" id="KW-1185">Reference proteome</keyword>
<protein>
    <submittedName>
        <fullName evidence="2">HET-domain-containing protein</fullName>
    </submittedName>
</protein>
<dbReference type="RefSeq" id="XP_018038436.1">
    <property type="nucleotide sequence ID" value="XM_018181840.1"/>
</dbReference>
<evidence type="ECO:0000313" key="3">
    <source>
        <dbReference type="Proteomes" id="UP000077069"/>
    </source>
</evidence>
<dbReference type="AlphaFoldDB" id="A0A177CLF7"/>
<dbReference type="PANTHER" id="PTHR33112:SF10">
    <property type="entry name" value="TOL"/>
    <property type="match status" value="1"/>
</dbReference>
<dbReference type="OrthoDB" id="2958217at2759"/>
<reference evidence="2 3" key="1">
    <citation type="submission" date="2016-05" db="EMBL/GenBank/DDBJ databases">
        <title>Comparative analysis of secretome profiles of manganese(II)-oxidizing ascomycete fungi.</title>
        <authorList>
            <consortium name="DOE Joint Genome Institute"/>
            <person name="Zeiner C.A."/>
            <person name="Purvine S.O."/>
            <person name="Zink E.M."/>
            <person name="Wu S."/>
            <person name="Pasa-Tolic L."/>
            <person name="Chaput D.L."/>
            <person name="Haridas S."/>
            <person name="Grigoriev I.V."/>
            <person name="Santelli C.M."/>
            <person name="Hansel C.M."/>
        </authorList>
    </citation>
    <scope>NUCLEOTIDE SEQUENCE [LARGE SCALE GENOMIC DNA]</scope>
    <source>
        <strain evidence="2 3">AP3s5-JAC2a</strain>
    </source>
</reference>
<dbReference type="Pfam" id="PF06985">
    <property type="entry name" value="HET"/>
    <property type="match status" value="1"/>
</dbReference>
<dbReference type="STRING" id="1460663.A0A177CLF7"/>
<feature type="domain" description="Heterokaryon incompatibility" evidence="1">
    <location>
        <begin position="205"/>
        <end position="352"/>
    </location>
</feature>
<dbReference type="PANTHER" id="PTHR33112">
    <property type="entry name" value="DOMAIN PROTEIN, PUTATIVE-RELATED"/>
    <property type="match status" value="1"/>
</dbReference>
<evidence type="ECO:0000313" key="2">
    <source>
        <dbReference type="EMBL" id="OAG08071.1"/>
    </source>
</evidence>
<dbReference type="Proteomes" id="UP000077069">
    <property type="component" value="Unassembled WGS sequence"/>
</dbReference>
<name>A0A177CLF7_9PLEO</name>
<dbReference type="EMBL" id="KV441550">
    <property type="protein sequence ID" value="OAG08071.1"/>
    <property type="molecule type" value="Genomic_DNA"/>
</dbReference>
<organism evidence="2 3">
    <name type="scientific">Paraphaeosphaeria sporulosa</name>
    <dbReference type="NCBI Taxonomy" id="1460663"/>
    <lineage>
        <taxon>Eukaryota</taxon>
        <taxon>Fungi</taxon>
        <taxon>Dikarya</taxon>
        <taxon>Ascomycota</taxon>
        <taxon>Pezizomycotina</taxon>
        <taxon>Dothideomycetes</taxon>
        <taxon>Pleosporomycetidae</taxon>
        <taxon>Pleosporales</taxon>
        <taxon>Massarineae</taxon>
        <taxon>Didymosphaeriaceae</taxon>
        <taxon>Paraphaeosphaeria</taxon>
    </lineage>
</organism>
<dbReference type="GeneID" id="28765326"/>
<sequence length="684" mass="79127">MPSSHMCSVAVSSGNEELETSSLCNKCESIFHFEYIGWRKDDMRPHHITMNTLEQSANSDCYICTRLLKSVSGCRKINIQFAGIKSRQWVFEFIVVFCIQYWEAPSDEYEWSPMRVIETEFCCLSLDRARQLSMQRSLQVGTRSHNTMRQARNWIDQCMRKHERCTVFEEQSWIPSRLVNVERISKSTMVAKLCTRGTIAPGTSYLSLSHRWGKGDFLTLKSQSLESWKKRIPIDELSRVFQDAIHVTDALGFAYIWIDSLCIIQDDLNDWKRESMTMHRIYKGAACNLAAAESESGEEGFVNTQRPSNPMFPIVRTLWLDRPQRMGYLIAGRPFEHRHEGPLFTRAWVLQEQILAARTLNFGGESVSWECNELVADEMWPLGFPLEEGRPNTYNPVERRSIDVGVSQIKLRELSTKPLTVKQHVIHHAWKCIIVDYMRRDISKPSDRLPALAGLANAFQSILPTDRYRFGAWMNDPMSLLWSPRHQEFQEYELANEVPSWSFARYETEIYWRYGKEEARDRTNYMLAQCLDAPACDAFPSQLHIQGPLMLPRRIPPEYSNEFKFSVELRAGGACAFTYHMDTRFLRSVKSEIKDESHPESSFHVLPIVEIWLSQTYGGQKWGVWSMLLKRDHTLGKAFYRRAGTAYHISRVAFGSLLPQLQEGLSEDDYVDMDVDGTCTVIVV</sequence>
<dbReference type="InParanoid" id="A0A177CLF7"/>
<gene>
    <name evidence="2" type="ORF">CC84DRAFT_1203553</name>
</gene>